<sequence>MKILGLDICSDTLVGDEMLKGISGGQKKRLTTGELLVGPARVLFMDEISNGLDSSTTYQIVKYMRHSTRALDGTTVISLLQPAPETYELFDDVILLCEGQILYQGPRVAALDFFAFMGFRCPERKNVADFLQEVLSKKDQEQYWSLPFHPYRYIPPGKFAEAFRSYQIGKNLHEELSIPFDSRYNHPLALSTSRYGVKKSELLKTSFDWQMLLMKRNSFIYIFKFIQLFIVALITMSVFMRTALHHNTIDDGGLYLGALYFSMVIILFNGFTEVSMLVAKLPVLYKHRDLHFYPSWAYTLPSWLLSIPTSLYESGFWVAISYYVIGYDPDITRFLRQFFLYFCLHQMSIALFRVIGSLGRNMIVANTFGSFAMLVVMVLGGYIISRDRIPSWWIWGYWVSPLMYAQNAASVNEFLGNSWHKRAGNYTNFSLGEALLRARSYFPESYWYWIGVGALLGYTVLLNLLFTFFLANLNSLGKQQAVFSKEELEERDRRRKGESVVTELRYYLQNSGSFNGKYFKQRGMVLPFQPLSMSFSNINYFVDIPVELKQQGITEDRLQLLVNVTGAFRPGVLTALVGVSGAGKTTLMDVLAGRKTGGLIEGSIHISGYPKRQETFARISGYCEQNDIHSPCLTVLESLLFSAWLRLPSDVGLETQR</sequence>
<reference evidence="11 12" key="1">
    <citation type="journal article" date="2019" name="Genome Biol. Evol.">
        <title>Insights into the evolution of the New World diploid cottons (Gossypium, subgenus Houzingenia) based on genome sequencing.</title>
        <authorList>
            <person name="Grover C.E."/>
            <person name="Arick M.A. 2nd"/>
            <person name="Thrash A."/>
            <person name="Conover J.L."/>
            <person name="Sanders W.S."/>
            <person name="Peterson D.G."/>
            <person name="Frelichowski J.E."/>
            <person name="Scheffler J.A."/>
            <person name="Scheffler B.E."/>
            <person name="Wendel J.F."/>
        </authorList>
    </citation>
    <scope>NUCLEOTIDE SEQUENCE [LARGE SCALE GENOMIC DNA]</scope>
    <source>
        <strain evidence="11">157</strain>
        <tissue evidence="11">Leaf</tissue>
    </source>
</reference>
<dbReference type="Pfam" id="PF19055">
    <property type="entry name" value="ABC2_membrane_7"/>
    <property type="match status" value="1"/>
</dbReference>
<keyword evidence="3 6" id="KW-0812">Transmembrane</keyword>
<name>A0A7J8MTP4_9ROSI</name>
<proteinExistence type="predicted"/>
<evidence type="ECO:0000256" key="5">
    <source>
        <dbReference type="ARBA" id="ARBA00023136"/>
    </source>
</evidence>
<feature type="transmembrane region" description="Helical" evidence="6">
    <location>
        <begin position="446"/>
        <end position="471"/>
    </location>
</feature>
<dbReference type="InterPro" id="IPR003439">
    <property type="entry name" value="ABC_transporter-like_ATP-bd"/>
</dbReference>
<feature type="transmembrane region" description="Helical" evidence="6">
    <location>
        <begin position="219"/>
        <end position="239"/>
    </location>
</feature>
<comment type="subcellular location">
    <subcellularLocation>
        <location evidence="1">Membrane</location>
        <topology evidence="1">Multi-pass membrane protein</topology>
    </subcellularLocation>
</comment>
<protein>
    <recommendedName>
        <fullName evidence="13">ABC transporter domain-containing protein</fullName>
    </recommendedName>
</protein>
<evidence type="ECO:0000256" key="1">
    <source>
        <dbReference type="ARBA" id="ARBA00004141"/>
    </source>
</evidence>
<evidence type="ECO:0000313" key="12">
    <source>
        <dbReference type="Proteomes" id="UP000593572"/>
    </source>
</evidence>
<dbReference type="AlphaFoldDB" id="A0A7J8MTP4"/>
<feature type="domain" description="ABC transporter" evidence="7">
    <location>
        <begin position="563"/>
        <end position="638"/>
    </location>
</feature>
<dbReference type="Pfam" id="PF08370">
    <property type="entry name" value="PDR_assoc"/>
    <property type="match status" value="1"/>
</dbReference>
<dbReference type="InterPro" id="IPR043926">
    <property type="entry name" value="ABCG_dom"/>
</dbReference>
<dbReference type="InterPro" id="IPR013581">
    <property type="entry name" value="PDR_assoc"/>
</dbReference>
<evidence type="ECO:0000256" key="6">
    <source>
        <dbReference type="SAM" id="Phobius"/>
    </source>
</evidence>
<dbReference type="Gene3D" id="3.40.50.300">
    <property type="entry name" value="P-loop containing nucleotide triphosphate hydrolases"/>
    <property type="match status" value="2"/>
</dbReference>
<feature type="domain" description="Plant PDR ABC transporter associated" evidence="9">
    <location>
        <begin position="419"/>
        <end position="482"/>
    </location>
</feature>
<keyword evidence="5 6" id="KW-0472">Membrane</keyword>
<dbReference type="SUPFAM" id="SSF52540">
    <property type="entry name" value="P-loop containing nucleoside triphosphate hydrolases"/>
    <property type="match status" value="2"/>
</dbReference>
<keyword evidence="12" id="KW-1185">Reference proteome</keyword>
<dbReference type="FunFam" id="3.40.50.300:FF:003489">
    <property type="entry name" value="ABC transporter G family member 39"/>
    <property type="match status" value="1"/>
</dbReference>
<feature type="domain" description="ABC transporter family G" evidence="10">
    <location>
        <begin position="81"/>
        <end position="136"/>
    </location>
</feature>
<evidence type="ECO:0000259" key="10">
    <source>
        <dbReference type="Pfam" id="PF19055"/>
    </source>
</evidence>
<dbReference type="EMBL" id="JABEZX010000010">
    <property type="protein sequence ID" value="MBA0567952.1"/>
    <property type="molecule type" value="Genomic_DNA"/>
</dbReference>
<evidence type="ECO:0000256" key="4">
    <source>
        <dbReference type="ARBA" id="ARBA00022989"/>
    </source>
</evidence>
<dbReference type="PANTHER" id="PTHR19241">
    <property type="entry name" value="ATP-BINDING CASSETTE TRANSPORTER"/>
    <property type="match status" value="1"/>
</dbReference>
<dbReference type="Pfam" id="PF01061">
    <property type="entry name" value="ABC2_membrane"/>
    <property type="match status" value="1"/>
</dbReference>
<evidence type="ECO:0000256" key="2">
    <source>
        <dbReference type="ARBA" id="ARBA00022448"/>
    </source>
</evidence>
<evidence type="ECO:0000313" key="11">
    <source>
        <dbReference type="EMBL" id="MBA0567952.1"/>
    </source>
</evidence>
<keyword evidence="4 6" id="KW-1133">Transmembrane helix</keyword>
<organism evidence="11 12">
    <name type="scientific">Gossypium lobatum</name>
    <dbReference type="NCBI Taxonomy" id="34289"/>
    <lineage>
        <taxon>Eukaryota</taxon>
        <taxon>Viridiplantae</taxon>
        <taxon>Streptophyta</taxon>
        <taxon>Embryophyta</taxon>
        <taxon>Tracheophyta</taxon>
        <taxon>Spermatophyta</taxon>
        <taxon>Magnoliopsida</taxon>
        <taxon>eudicotyledons</taxon>
        <taxon>Gunneridae</taxon>
        <taxon>Pentapetalae</taxon>
        <taxon>rosids</taxon>
        <taxon>malvids</taxon>
        <taxon>Malvales</taxon>
        <taxon>Malvaceae</taxon>
        <taxon>Malvoideae</taxon>
        <taxon>Gossypium</taxon>
    </lineage>
</organism>
<dbReference type="InterPro" id="IPR013525">
    <property type="entry name" value="ABC2_TM"/>
</dbReference>
<dbReference type="GO" id="GO:0005886">
    <property type="term" value="C:plasma membrane"/>
    <property type="evidence" value="ECO:0007669"/>
    <property type="project" value="UniProtKB-ARBA"/>
</dbReference>
<dbReference type="Proteomes" id="UP000593572">
    <property type="component" value="Unassembled WGS sequence"/>
</dbReference>
<dbReference type="InterPro" id="IPR027417">
    <property type="entry name" value="P-loop_NTPase"/>
</dbReference>
<evidence type="ECO:0000256" key="3">
    <source>
        <dbReference type="ARBA" id="ARBA00022692"/>
    </source>
</evidence>
<feature type="domain" description="ABC-2 type transporter transmembrane" evidence="8">
    <location>
        <begin position="202"/>
        <end position="414"/>
    </location>
</feature>
<dbReference type="GO" id="GO:0005524">
    <property type="term" value="F:ATP binding"/>
    <property type="evidence" value="ECO:0007669"/>
    <property type="project" value="InterPro"/>
</dbReference>
<evidence type="ECO:0000259" key="8">
    <source>
        <dbReference type="Pfam" id="PF01061"/>
    </source>
</evidence>
<keyword evidence="2" id="KW-0813">Transport</keyword>
<evidence type="ECO:0000259" key="7">
    <source>
        <dbReference type="Pfam" id="PF00005"/>
    </source>
</evidence>
<gene>
    <name evidence="11" type="ORF">Golob_005480</name>
</gene>
<dbReference type="GO" id="GO:0016887">
    <property type="term" value="F:ATP hydrolysis activity"/>
    <property type="evidence" value="ECO:0007669"/>
    <property type="project" value="InterPro"/>
</dbReference>
<dbReference type="GO" id="GO:0140359">
    <property type="term" value="F:ABC-type transporter activity"/>
    <property type="evidence" value="ECO:0007669"/>
    <property type="project" value="InterPro"/>
</dbReference>
<feature type="transmembrane region" description="Helical" evidence="6">
    <location>
        <begin position="300"/>
        <end position="325"/>
    </location>
</feature>
<evidence type="ECO:0000259" key="9">
    <source>
        <dbReference type="Pfam" id="PF08370"/>
    </source>
</evidence>
<evidence type="ECO:0008006" key="13">
    <source>
        <dbReference type="Google" id="ProtNLM"/>
    </source>
</evidence>
<dbReference type="Pfam" id="PF00005">
    <property type="entry name" value="ABC_tran"/>
    <property type="match status" value="1"/>
</dbReference>
<comment type="caution">
    <text evidence="11">The sequence shown here is derived from an EMBL/GenBank/DDBJ whole genome shotgun (WGS) entry which is preliminary data.</text>
</comment>
<accession>A0A7J8MTP4</accession>
<feature type="transmembrane region" description="Helical" evidence="6">
    <location>
        <begin position="259"/>
        <end position="279"/>
    </location>
</feature>
<feature type="transmembrane region" description="Helical" evidence="6">
    <location>
        <begin position="363"/>
        <end position="384"/>
    </location>
</feature>
<feature type="non-terminal residue" evidence="11">
    <location>
        <position position="1"/>
    </location>
</feature>
<feature type="transmembrane region" description="Helical" evidence="6">
    <location>
        <begin position="337"/>
        <end position="356"/>
    </location>
</feature>